<proteinExistence type="evidence at transcript level"/>
<dbReference type="Gene3D" id="2.160.20.10">
    <property type="entry name" value="Single-stranded right-handed beta-helix, Pectin lyase-like"/>
    <property type="match status" value="2"/>
</dbReference>
<evidence type="ECO:0000313" key="2">
    <source>
        <dbReference type="EMBL" id="SMN23026.1"/>
    </source>
</evidence>
<protein>
    <submittedName>
        <fullName evidence="2">Virulence protein</fullName>
    </submittedName>
</protein>
<dbReference type="SUPFAM" id="SSF51126">
    <property type="entry name" value="Pectin lyase-like"/>
    <property type="match status" value="2"/>
</dbReference>
<sequence length="598" mass="65427">MLIPLVYATIVFPTDAGVVDVTTYGAIPNDGKDDTEAIQQALNDHPTGNHIFYFPDGVYNVSGQIRYAGTEKRNILQGQSRDGTIIKLDDNSGLDTSVIWTGSPPAQRFRNSIRDLTVDIGRGNPNVNGIDFIANNQGSIRNVKIISRDGQGRIGLNLSIDENGPLLAKDIHVVGFDIGIQTWNPTASQTLEHITLENQNQYGWKNFNQNVFVRGLQSTNQVTAIWNMPDGGSVFTLIDSELTGFGSASELPAIHNQKAMYVRQLRTSGYQQAIWQNDKGRGNASQPDGYVKEWIARGEFQSLFDSPQTMLNLPIKETPELPWHDLSEWVSPLAYGGNPNDGIDDTQAIQAAIDSGGKTVYLPNGVWDVNGTLELRGNVQRLIATEARIVGDGVIRIGQGTSPTVIIERVEAASISIVHESDRTLIISSSLVNSYSSTQGNGGDVYIEDVGGGPWVFTNQNVWMRQINPEITHSPRITNDGGSLWILGYKTEDEGTLVKTINGGKTEVLGGLILNGRFADIPGFINIDSSLSYANVGFLTFSGGSIPIGVAETRNGVTLMTDQLPPYYTGYQQPTSSRQSENFLVSWWRFILRLFAMV</sequence>
<dbReference type="EMBL" id="LT844555">
    <property type="protein sequence ID" value="SMN23026.1"/>
    <property type="molecule type" value="mRNA"/>
</dbReference>
<organism evidence="2">
    <name type="scientific">Arthrospira sp. SRM16</name>
    <dbReference type="NCBI Taxonomy" id="1929211"/>
    <lineage>
        <taxon>Bacteria</taxon>
        <taxon>Bacillati</taxon>
        <taxon>Cyanobacteriota</taxon>
        <taxon>Cyanophyceae</taxon>
        <taxon>Oscillatoriophycideae</taxon>
        <taxon>Oscillatoriales</taxon>
        <taxon>Microcoleaceae</taxon>
        <taxon>Arthrospira</taxon>
    </lineage>
</organism>
<evidence type="ECO:0000259" key="1">
    <source>
        <dbReference type="Pfam" id="PF12708"/>
    </source>
</evidence>
<gene>
    <name evidence="2" type="primary">A-vf</name>
</gene>
<dbReference type="AlphaFoldDB" id="A0A4D8UR02"/>
<dbReference type="InterPro" id="IPR012334">
    <property type="entry name" value="Pectin_lyas_fold"/>
</dbReference>
<reference evidence="2" key="2">
    <citation type="submission" date="2019-04" db="EMBL/GenBank/DDBJ databases">
        <title>Arthrospira Metabolic genes.</title>
        <authorList>
            <person name="Venkatesh K."/>
            <person name="Anbazahan S."/>
            <person name="Faizal N."/>
            <person name="Arockiaraj J."/>
        </authorList>
    </citation>
    <scope>NUCLEOTIDE SEQUENCE</scope>
    <source>
        <strain evidence="2">SRM16</strain>
    </source>
</reference>
<feature type="domain" description="Rhamnogalacturonase A/B/Epimerase-like pectate lyase" evidence="1">
    <location>
        <begin position="19"/>
        <end position="217"/>
    </location>
</feature>
<reference evidence="2" key="1">
    <citation type="submission" date="2017-04" db="EMBL/GenBank/DDBJ databases">
        <authorList>
            <person name="Kumaresan V."/>
        </authorList>
    </citation>
    <scope>NUCLEOTIDE SEQUENCE</scope>
    <source>
        <strain evidence="2">SRM16</strain>
    </source>
</reference>
<dbReference type="InterPro" id="IPR011050">
    <property type="entry name" value="Pectin_lyase_fold/virulence"/>
</dbReference>
<dbReference type="Pfam" id="PF12708">
    <property type="entry name" value="Pect-lyase_RHGA_epim"/>
    <property type="match status" value="1"/>
</dbReference>
<accession>A0A4D8UR02</accession>
<dbReference type="InterPro" id="IPR024535">
    <property type="entry name" value="RHGA/B-epi-like_pectate_lyase"/>
</dbReference>
<name>A0A4D8UR02_9CYAN</name>